<proteinExistence type="predicted"/>
<dbReference type="InterPro" id="IPR002347">
    <property type="entry name" value="SDR_fam"/>
</dbReference>
<dbReference type="AlphaFoldDB" id="A0A3E2HMF2"/>
<dbReference type="OMA" id="FAGAKHG"/>
<dbReference type="PANTHER" id="PTHR43431">
    <property type="entry name" value="OXIDOREDUCTASE, SHORT CHAIN DEHYDROGENASE/REDUCTASE FAMILY (AFU_ORTHOLOGUE AFUA_5G14000)"/>
    <property type="match status" value="1"/>
</dbReference>
<accession>A0A3E2HMF2</accession>
<organism evidence="1 2">
    <name type="scientific">Scytalidium lignicola</name>
    <name type="common">Hyphomycete</name>
    <dbReference type="NCBI Taxonomy" id="5539"/>
    <lineage>
        <taxon>Eukaryota</taxon>
        <taxon>Fungi</taxon>
        <taxon>Dikarya</taxon>
        <taxon>Ascomycota</taxon>
        <taxon>Pezizomycotina</taxon>
        <taxon>Leotiomycetes</taxon>
        <taxon>Leotiomycetes incertae sedis</taxon>
        <taxon>Scytalidium</taxon>
    </lineage>
</organism>
<feature type="non-terminal residue" evidence="1">
    <location>
        <position position="1"/>
    </location>
</feature>
<dbReference type="OrthoDB" id="5399006at2759"/>
<sequence>MATNQFYSIISGVGPGTGRSVALKFAKTYAVAVLARHPENYEPIVSQIKAAGGHAIGISADAQSASSVSDAFARIEKEFQGKKLAAAVYNVGGGFIRKPFLELTQDEFELGYKSQGAGFFLFAQKVLPLLLDAVPTSPSPPTLIATGATASIRGSANMAAFASGKFALRATAQSLAREFGPQGVHIAHVIVDGVINIPRTKDWPINGGVADGKIDPEAIADTYWYLHTQPRSQFTQEIDIRPYVEKF</sequence>
<evidence type="ECO:0000313" key="2">
    <source>
        <dbReference type="Proteomes" id="UP000258309"/>
    </source>
</evidence>
<gene>
    <name evidence="1" type="ORF">B7463_g1785</name>
</gene>
<evidence type="ECO:0000313" key="1">
    <source>
        <dbReference type="EMBL" id="RFU34579.1"/>
    </source>
</evidence>
<name>A0A3E2HMF2_SCYLI</name>
<dbReference type="Gene3D" id="3.40.50.720">
    <property type="entry name" value="NAD(P)-binding Rossmann-like Domain"/>
    <property type="match status" value="1"/>
</dbReference>
<reference evidence="1 2" key="1">
    <citation type="submission" date="2018-05" db="EMBL/GenBank/DDBJ databases">
        <title>Draft genome sequence of Scytalidium lignicola DSM 105466, a ubiquitous saprotrophic fungus.</title>
        <authorList>
            <person name="Buettner E."/>
            <person name="Gebauer A.M."/>
            <person name="Hofrichter M."/>
            <person name="Liers C."/>
            <person name="Kellner H."/>
        </authorList>
    </citation>
    <scope>NUCLEOTIDE SEQUENCE [LARGE SCALE GENOMIC DNA]</scope>
    <source>
        <strain evidence="1 2">DSM 105466</strain>
    </source>
</reference>
<feature type="non-terminal residue" evidence="1">
    <location>
        <position position="247"/>
    </location>
</feature>
<dbReference type="InterPro" id="IPR036291">
    <property type="entry name" value="NAD(P)-bd_dom_sf"/>
</dbReference>
<dbReference type="Pfam" id="PF00106">
    <property type="entry name" value="adh_short"/>
    <property type="match status" value="1"/>
</dbReference>
<comment type="caution">
    <text evidence="1">The sequence shown here is derived from an EMBL/GenBank/DDBJ whole genome shotgun (WGS) entry which is preliminary data.</text>
</comment>
<dbReference type="PANTHER" id="PTHR43431:SF7">
    <property type="entry name" value="OXIDOREDUCTASE, SHORT CHAIN DEHYDROGENASE_REDUCTASE FAMILY (AFU_ORTHOLOGUE AFUA_5G14000)"/>
    <property type="match status" value="1"/>
</dbReference>
<dbReference type="EMBL" id="NCSJ02000019">
    <property type="protein sequence ID" value="RFU34579.1"/>
    <property type="molecule type" value="Genomic_DNA"/>
</dbReference>
<dbReference type="Proteomes" id="UP000258309">
    <property type="component" value="Unassembled WGS sequence"/>
</dbReference>
<dbReference type="STRING" id="5539.A0A3E2HMF2"/>
<dbReference type="SUPFAM" id="SSF51735">
    <property type="entry name" value="NAD(P)-binding Rossmann-fold domains"/>
    <property type="match status" value="1"/>
</dbReference>
<keyword evidence="2" id="KW-1185">Reference proteome</keyword>
<protein>
    <submittedName>
        <fullName evidence="1">Uncharacterized protein</fullName>
    </submittedName>
</protein>